<sequence length="147" mass="16709">MSIAIRAETSMTAAFQVLPFIATLDQYYPDVSHWYINRVVPGLMTGNDKLLIARDGNHIAGVALGKSTSEETKLRCVRVHPDYQGSGIGVKLIDNMIDLLEHDRPTVTVSEELIHHYSRIFVNRYNFKLNHVSKGQYRSGKLEYLFN</sequence>
<dbReference type="Gene3D" id="3.40.630.30">
    <property type="match status" value="1"/>
</dbReference>
<dbReference type="Proteomes" id="UP000827517">
    <property type="component" value="Segment"/>
</dbReference>
<protein>
    <submittedName>
        <fullName evidence="2">N-acetyltransferase</fullName>
    </submittedName>
</protein>
<dbReference type="GeneID" id="77944082"/>
<feature type="domain" description="N-acetyltransferase" evidence="1">
    <location>
        <begin position="3"/>
        <end position="147"/>
    </location>
</feature>
<gene>
    <name evidence="2" type="primary">202</name>
    <name evidence="2" type="ORF">AH04_202</name>
</gene>
<keyword evidence="3" id="KW-1185">Reference proteome</keyword>
<dbReference type="GO" id="GO:0016747">
    <property type="term" value="F:acyltransferase activity, transferring groups other than amino-acyl groups"/>
    <property type="evidence" value="ECO:0007669"/>
    <property type="project" value="InterPro"/>
</dbReference>
<dbReference type="InterPro" id="IPR016181">
    <property type="entry name" value="Acyl_CoA_acyltransferase"/>
</dbReference>
<evidence type="ECO:0000313" key="3">
    <source>
        <dbReference type="Proteomes" id="UP000827517"/>
    </source>
</evidence>
<dbReference type="EMBL" id="MZ501267">
    <property type="protein sequence ID" value="QZA70677.1"/>
    <property type="molecule type" value="Genomic_DNA"/>
</dbReference>
<proteinExistence type="predicted"/>
<dbReference type="SUPFAM" id="SSF55729">
    <property type="entry name" value="Acyl-CoA N-acyltransferases (Nat)"/>
    <property type="match status" value="1"/>
</dbReference>
<dbReference type="RefSeq" id="YP_010667956.1">
    <property type="nucleotide sequence ID" value="NC_070952.1"/>
</dbReference>
<reference evidence="2" key="1">
    <citation type="submission" date="2021-07" db="EMBL/GenBank/DDBJ databases">
        <authorList>
            <person name="Roth S.J."/>
            <person name="Krukonis G.P."/>
            <person name="Delesalle V.A."/>
        </authorList>
    </citation>
    <scope>NUCLEOTIDE SEQUENCE</scope>
</reference>
<dbReference type="InterPro" id="IPR000182">
    <property type="entry name" value="GNAT_dom"/>
</dbReference>
<dbReference type="CDD" id="cd04301">
    <property type="entry name" value="NAT_SF"/>
    <property type="match status" value="1"/>
</dbReference>
<evidence type="ECO:0000259" key="1">
    <source>
        <dbReference type="PROSITE" id="PS51186"/>
    </source>
</evidence>
<dbReference type="PROSITE" id="PS51186">
    <property type="entry name" value="GNAT"/>
    <property type="match status" value="1"/>
</dbReference>
<name>A0AAE7X2J7_9CAUD</name>
<accession>A0AAE7X2J7</accession>
<dbReference type="KEGG" id="vg:77944082"/>
<dbReference type="Pfam" id="PF00583">
    <property type="entry name" value="Acetyltransf_1"/>
    <property type="match status" value="1"/>
</dbReference>
<evidence type="ECO:0000313" key="2">
    <source>
        <dbReference type="EMBL" id="QZA70677.1"/>
    </source>
</evidence>
<organism evidence="2 3">
    <name type="scientific">Erwinia phage AH04</name>
    <dbReference type="NCBI Taxonomy" id="2869569"/>
    <lineage>
        <taxon>Viruses</taxon>
        <taxon>Duplodnaviria</taxon>
        <taxon>Heunggongvirae</taxon>
        <taxon>Uroviricota</taxon>
        <taxon>Caudoviricetes</taxon>
        <taxon>Chimalliviridae</taxon>
        <taxon>Meadowvirus</taxon>
        <taxon>Meadowvirus AH04</taxon>
    </lineage>
</organism>